<organism evidence="1 2">
    <name type="scientific">Panagrolaimus sp. JU765</name>
    <dbReference type="NCBI Taxonomy" id="591449"/>
    <lineage>
        <taxon>Eukaryota</taxon>
        <taxon>Metazoa</taxon>
        <taxon>Ecdysozoa</taxon>
        <taxon>Nematoda</taxon>
        <taxon>Chromadorea</taxon>
        <taxon>Rhabditida</taxon>
        <taxon>Tylenchina</taxon>
        <taxon>Panagrolaimomorpha</taxon>
        <taxon>Panagrolaimoidea</taxon>
        <taxon>Panagrolaimidae</taxon>
        <taxon>Panagrolaimus</taxon>
    </lineage>
</organism>
<name>A0AC34R7J2_9BILA</name>
<dbReference type="Proteomes" id="UP000887576">
    <property type="component" value="Unplaced"/>
</dbReference>
<evidence type="ECO:0000313" key="2">
    <source>
        <dbReference type="WBParaSite" id="JU765_v2.g4074.t1"/>
    </source>
</evidence>
<reference evidence="2" key="1">
    <citation type="submission" date="2022-11" db="UniProtKB">
        <authorList>
            <consortium name="WormBaseParasite"/>
        </authorList>
    </citation>
    <scope>IDENTIFICATION</scope>
</reference>
<proteinExistence type="predicted"/>
<evidence type="ECO:0000313" key="1">
    <source>
        <dbReference type="Proteomes" id="UP000887576"/>
    </source>
</evidence>
<accession>A0AC34R7J2</accession>
<sequence length="143" mass="17057">MMFIGGPYSKTLNQTRLEVLIAHSPDGTSLKNVYHWAQMFYAKKFQKFDYGKTQNVEFYGQEFPPKYNLSSIQTDTYLFFSDNDYLATPQDIQTNIFQTMGPKFLKYHENLKDYNHLDFMWSITATERIYSKIHHFIHENKNL</sequence>
<dbReference type="WBParaSite" id="JU765_v2.g4074.t1">
    <property type="protein sequence ID" value="JU765_v2.g4074.t1"/>
    <property type="gene ID" value="JU765_v2.g4074"/>
</dbReference>
<protein>
    <submittedName>
        <fullName evidence="2">Uncharacterized protein</fullName>
    </submittedName>
</protein>